<dbReference type="GeneID" id="3638851"/>
<dbReference type="OrthoDB" id="5319015at2759"/>
<reference evidence="3 4" key="1">
    <citation type="journal article" date="2004" name="Proc. Natl. Acad. Sci. U.S.A.">
        <title>The diploid genome sequence of Candida albicans.</title>
        <authorList>
            <person name="Jones T."/>
            <person name="Federspiel N.A."/>
            <person name="Chibana H."/>
            <person name="Dungan J."/>
            <person name="Kalman S."/>
            <person name="Magee B.B."/>
            <person name="Newport G."/>
            <person name="Thorstenson Y.R."/>
            <person name="Agabian N."/>
            <person name="Magee P.T."/>
            <person name="Davis R.W."/>
            <person name="Scherer S."/>
        </authorList>
    </citation>
    <scope>NUCLEOTIDE SEQUENCE [LARGE SCALE GENOMIC DNA]</scope>
    <source>
        <strain evidence="4">SC5314 / ATCC MYA-2876</strain>
    </source>
</reference>
<dbReference type="Proteomes" id="UP000000559">
    <property type="component" value="Chromosome 2"/>
</dbReference>
<sequence>MILINPMISKCLINRNVASRHWFKLLATRSITTSTTNFTNNSLVYNLNNYKSSFPEDFTVNEDISKYINLNKHKLETQSLKIGIIYANKETKTNSKLIEALMADPLASGNEIWFDKIANRKSFGKFVYNDAPEVDEESGEFGIPSPILSGNYRNKFQQQIEIANDLIIEEVSDVTNTGDYIFLINVSNELKNTDYHKDVKNKILLNVLDNCEFTPYSSESTPVTFATSSHSHLIKINSQLAYKGITEFISKDVMATDTFINSMTDSNIYELYKAINWFTQTSVLEEWLLHNIKSQIKEQISTAAAPEEINDISNMEIARFTDLVNTELQDEFKPKTTKFFHKNLIWWKLYYKNDNVEYDIKDFFMNHFMNKSIENYNYLKGKISSVDAEVIDNPLLKLKNKVINKRIAEEIQPFVYRALATAFLYYQLPISLISFCGYQYFGYGANECIALTTLGLVLGFNQVSKIWTNFTEKWLNDLFEEIRICLGKECIEEGLLKQSNLQLDKDIKTTLLRQEILNEINKDATD</sequence>
<gene>
    <name evidence="3" type="ordered locus">CAALFM_C200590WA</name>
    <name evidence="2" type="ordered locus">orf19.9615</name>
</gene>
<dbReference type="KEGG" id="cal:CAALFM_C200590WA"/>
<reference evidence="3 4" key="3">
    <citation type="journal article" date="2013" name="Genome Biol.">
        <title>Assembly of a phased diploid Candida albicans genome facilitates allele-specific measurements and provides a simple model for repeat and indel structure.</title>
        <authorList>
            <person name="Muzzey D."/>
            <person name="Schwartz K."/>
            <person name="Weissman J.S."/>
            <person name="Sherlock G."/>
        </authorList>
    </citation>
    <scope>NUCLEOTIDE SEQUENCE [LARGE SCALE GENOMIC DNA]</scope>
    <source>
        <strain evidence="4">SC5314 / ATCC MYA-2876</strain>
    </source>
</reference>
<dbReference type="SMR" id="A0A1D8PG47"/>
<organism evidence="3 4">
    <name type="scientific">Candida albicans (strain SC5314 / ATCC MYA-2876)</name>
    <name type="common">Yeast</name>
    <dbReference type="NCBI Taxonomy" id="237561"/>
    <lineage>
        <taxon>Eukaryota</taxon>
        <taxon>Fungi</taxon>
        <taxon>Dikarya</taxon>
        <taxon>Ascomycota</taxon>
        <taxon>Saccharomycotina</taxon>
        <taxon>Pichiomycetes</taxon>
        <taxon>Debaryomycetaceae</taxon>
        <taxon>Candida/Lodderomyces clade</taxon>
        <taxon>Candida</taxon>
    </lineage>
</organism>
<dbReference type="PANTHER" id="PTHR38644">
    <property type="entry name" value="EXPRESSED PROTEIN"/>
    <property type="match status" value="1"/>
</dbReference>
<feature type="domain" description="Mmc1 C-terminal" evidence="1">
    <location>
        <begin position="315"/>
        <end position="483"/>
    </location>
</feature>
<dbReference type="RefSeq" id="XP_719515.2">
    <property type="nucleotide sequence ID" value="XM_714422.2"/>
</dbReference>
<evidence type="ECO:0000259" key="1">
    <source>
        <dbReference type="Pfam" id="PF23868"/>
    </source>
</evidence>
<dbReference type="eggNOG" id="ENOG502RY8K">
    <property type="taxonomic scope" value="Eukaryota"/>
</dbReference>
<dbReference type="CGD" id="CAL0000195151">
    <property type="gene designation" value="orf19.9615"/>
</dbReference>
<accession>A0A1D8PG47</accession>
<dbReference type="PANTHER" id="PTHR38644:SF1">
    <property type="entry name" value="EXPRESSED PROTEIN"/>
    <property type="match status" value="1"/>
</dbReference>
<reference evidence="3 4" key="2">
    <citation type="journal article" date="2007" name="Genome Biol.">
        <title>Assembly of the Candida albicans genome into sixteen supercontigs aligned on the eight chromosomes.</title>
        <authorList>
            <person name="van het Hoog M."/>
            <person name="Rast T.J."/>
            <person name="Martchenko M."/>
            <person name="Grindle S."/>
            <person name="Dignard D."/>
            <person name="Hogues H."/>
            <person name="Cuomo C."/>
            <person name="Berriman M."/>
            <person name="Scherer S."/>
            <person name="Magee B.B."/>
            <person name="Whiteway M."/>
            <person name="Chibana H."/>
            <person name="Nantel A."/>
            <person name="Magee P.T."/>
        </authorList>
    </citation>
    <scope>GENOME REANNOTATION</scope>
    <source>
        <strain evidence="4">SC5314 / ATCC MYA-2876</strain>
    </source>
</reference>
<evidence type="ECO:0000313" key="2">
    <source>
        <dbReference type="CGD" id="CAL0000195151"/>
    </source>
</evidence>
<protein>
    <recommendedName>
        <fullName evidence="1">Mmc1 C-terminal domain-containing protein</fullName>
    </recommendedName>
</protein>
<name>A0A1D8PG47_CANAL</name>
<dbReference type="VEuPathDB" id="FungiDB:C2_00590W_A"/>
<dbReference type="AlphaFoldDB" id="A0A1D8PG47"/>
<dbReference type="EMBL" id="CP017624">
    <property type="protein sequence ID" value="AOW27112.1"/>
    <property type="molecule type" value="Genomic_DNA"/>
</dbReference>
<proteinExistence type="predicted"/>
<dbReference type="Pfam" id="PF23868">
    <property type="entry name" value="Mmc1_C"/>
    <property type="match status" value="1"/>
</dbReference>
<dbReference type="InterPro" id="IPR056196">
    <property type="entry name" value="Mmc1_C"/>
</dbReference>
<evidence type="ECO:0000313" key="3">
    <source>
        <dbReference type="EMBL" id="AOW27112.1"/>
    </source>
</evidence>
<evidence type="ECO:0000313" key="4">
    <source>
        <dbReference type="Proteomes" id="UP000000559"/>
    </source>
</evidence>
<keyword evidence="4" id="KW-1185">Reference proteome</keyword>
<dbReference type="InParanoid" id="A0A1D8PG47"/>